<evidence type="ECO:0000259" key="5">
    <source>
        <dbReference type="Pfam" id="PF09811"/>
    </source>
</evidence>
<dbReference type="PANTHER" id="PTHR18829">
    <property type="entry name" value="PROTEIN YAE1 HOMOLOG"/>
    <property type="match status" value="1"/>
</dbReference>
<keyword evidence="3" id="KW-0963">Cytoplasm</keyword>
<organism evidence="6 7">
    <name type="scientific">Brassicogethes aeneus</name>
    <name type="common">Rape pollen beetle</name>
    <name type="synonym">Meligethes aeneus</name>
    <dbReference type="NCBI Taxonomy" id="1431903"/>
    <lineage>
        <taxon>Eukaryota</taxon>
        <taxon>Metazoa</taxon>
        <taxon>Ecdysozoa</taxon>
        <taxon>Arthropoda</taxon>
        <taxon>Hexapoda</taxon>
        <taxon>Insecta</taxon>
        <taxon>Pterygota</taxon>
        <taxon>Neoptera</taxon>
        <taxon>Endopterygota</taxon>
        <taxon>Coleoptera</taxon>
        <taxon>Polyphaga</taxon>
        <taxon>Cucujiformia</taxon>
        <taxon>Nitidulidae</taxon>
        <taxon>Meligethinae</taxon>
        <taxon>Brassicogethes</taxon>
    </lineage>
</organism>
<evidence type="ECO:0000313" key="6">
    <source>
        <dbReference type="EMBL" id="CAH0550642.1"/>
    </source>
</evidence>
<evidence type="ECO:0000256" key="2">
    <source>
        <dbReference type="ARBA" id="ARBA00004496"/>
    </source>
</evidence>
<dbReference type="Pfam" id="PF09811">
    <property type="entry name" value="Yae1_N"/>
    <property type="match status" value="1"/>
</dbReference>
<feature type="domain" description="Essential protein Yae1 N-terminal" evidence="5">
    <location>
        <begin position="20"/>
        <end position="57"/>
    </location>
</feature>
<sequence length="130" mass="14965">MEDVTELSWKKIERKAEKCGYRDGINDGRKSNFQKSFDQGYKEGFKNGYAIGKYKGALMATYKQTNKEDLKDPLLEKISRGWCQVCPSKDTSNLDINEAISNQNKTSNNYLKGLHEKYKDKVKIKLPQTT</sequence>
<protein>
    <recommendedName>
        <fullName evidence="5">Essential protein Yae1 N-terminal domain-containing protein</fullName>
    </recommendedName>
</protein>
<dbReference type="GO" id="GO:0005634">
    <property type="term" value="C:nucleus"/>
    <property type="evidence" value="ECO:0007669"/>
    <property type="project" value="UniProtKB-SubCell"/>
</dbReference>
<keyword evidence="4" id="KW-0539">Nucleus</keyword>
<name>A0A9P0FE51_BRAAE</name>
<comment type="subcellular location">
    <subcellularLocation>
        <location evidence="2">Cytoplasm</location>
    </subcellularLocation>
    <subcellularLocation>
        <location evidence="1">Nucleus</location>
    </subcellularLocation>
</comment>
<proteinExistence type="predicted"/>
<dbReference type="GO" id="GO:0005737">
    <property type="term" value="C:cytoplasm"/>
    <property type="evidence" value="ECO:0007669"/>
    <property type="project" value="UniProtKB-SubCell"/>
</dbReference>
<evidence type="ECO:0000313" key="7">
    <source>
        <dbReference type="Proteomes" id="UP001154078"/>
    </source>
</evidence>
<dbReference type="PANTHER" id="PTHR18829:SF0">
    <property type="entry name" value="PROTEIN YAE1 HOMOLOG"/>
    <property type="match status" value="1"/>
</dbReference>
<keyword evidence="7" id="KW-1185">Reference proteome</keyword>
<dbReference type="EMBL" id="OV121133">
    <property type="protein sequence ID" value="CAH0550642.1"/>
    <property type="molecule type" value="Genomic_DNA"/>
</dbReference>
<dbReference type="OrthoDB" id="20086at2759"/>
<dbReference type="Proteomes" id="UP001154078">
    <property type="component" value="Chromosome 2"/>
</dbReference>
<dbReference type="InterPro" id="IPR038881">
    <property type="entry name" value="Yae1-like"/>
</dbReference>
<accession>A0A9P0FE51</accession>
<evidence type="ECO:0000256" key="4">
    <source>
        <dbReference type="ARBA" id="ARBA00023242"/>
    </source>
</evidence>
<gene>
    <name evidence="6" type="ORF">MELIAE_LOCUS3414</name>
</gene>
<evidence type="ECO:0000256" key="1">
    <source>
        <dbReference type="ARBA" id="ARBA00004123"/>
    </source>
</evidence>
<evidence type="ECO:0000256" key="3">
    <source>
        <dbReference type="ARBA" id="ARBA00022490"/>
    </source>
</evidence>
<dbReference type="AlphaFoldDB" id="A0A9P0FE51"/>
<reference evidence="6" key="1">
    <citation type="submission" date="2021-12" db="EMBL/GenBank/DDBJ databases">
        <authorList>
            <person name="King R."/>
        </authorList>
    </citation>
    <scope>NUCLEOTIDE SEQUENCE</scope>
</reference>
<dbReference type="InterPro" id="IPR019191">
    <property type="entry name" value="Essential_protein_Yae1_N"/>
</dbReference>